<gene>
    <name evidence="1" type="ORF">OXPF_04120</name>
</gene>
<evidence type="ECO:0000313" key="2">
    <source>
        <dbReference type="Proteomes" id="UP000050326"/>
    </source>
</evidence>
<dbReference type="EMBL" id="LKET01000016">
    <property type="protein sequence ID" value="KPU45944.1"/>
    <property type="molecule type" value="Genomic_DNA"/>
</dbReference>
<comment type="caution">
    <text evidence="1">The sequence shown here is derived from an EMBL/GenBank/DDBJ whole genome shotgun (WGS) entry which is preliminary data.</text>
</comment>
<dbReference type="AlphaFoldDB" id="A0A0N8NTW2"/>
<sequence length="216" mass="25742">MNTTENQRKNRFCDYKETGLVYHVTNIMDLKEIMENGLKTNLSCNERYTEFNRYFDSLKPQDIPHWVKRSTAIYGSLNFKIEHYWHSHSALLAFNINEDECWIGNENSANIFYEPFILQDIGVFKYAKELVKTRGSQWVRNYWNNSLSFKKNLKDRRDFEEGYDAEVLIMHDIPPKDIRIVKIVSDHCSMNISEWDEKFLYMSKGSPKGCPNYFRS</sequence>
<evidence type="ECO:0000313" key="1">
    <source>
        <dbReference type="EMBL" id="KPU45944.1"/>
    </source>
</evidence>
<keyword evidence="2" id="KW-1185">Reference proteome</keyword>
<reference evidence="1 2" key="1">
    <citation type="submission" date="2015-09" db="EMBL/GenBank/DDBJ databases">
        <title>Genome sequence of Oxobacter pfennigii DSM 3222.</title>
        <authorList>
            <person name="Poehlein A."/>
            <person name="Bengelsdorf F.R."/>
            <person name="Schiel-Bengelsdorf B."/>
            <person name="Duerre P."/>
            <person name="Daniel R."/>
        </authorList>
    </citation>
    <scope>NUCLEOTIDE SEQUENCE [LARGE SCALE GENOMIC DNA]</scope>
    <source>
        <strain evidence="1 2">DSM 3222</strain>
    </source>
</reference>
<organism evidence="1 2">
    <name type="scientific">Oxobacter pfennigii</name>
    <dbReference type="NCBI Taxonomy" id="36849"/>
    <lineage>
        <taxon>Bacteria</taxon>
        <taxon>Bacillati</taxon>
        <taxon>Bacillota</taxon>
        <taxon>Clostridia</taxon>
        <taxon>Eubacteriales</taxon>
        <taxon>Clostridiaceae</taxon>
        <taxon>Oxobacter</taxon>
    </lineage>
</organism>
<protein>
    <recommendedName>
        <fullName evidence="3">DarT domain-containing protein</fullName>
    </recommendedName>
</protein>
<accession>A0A0N8NTW2</accession>
<evidence type="ECO:0008006" key="3">
    <source>
        <dbReference type="Google" id="ProtNLM"/>
    </source>
</evidence>
<proteinExistence type="predicted"/>
<dbReference type="Proteomes" id="UP000050326">
    <property type="component" value="Unassembled WGS sequence"/>
</dbReference>
<name>A0A0N8NTW2_9CLOT</name>